<gene>
    <name evidence="1" type="ORF">NLG97_g2650</name>
</gene>
<proteinExistence type="predicted"/>
<evidence type="ECO:0000313" key="1">
    <source>
        <dbReference type="EMBL" id="KAJ3496447.1"/>
    </source>
</evidence>
<dbReference type="Proteomes" id="UP001148737">
    <property type="component" value="Unassembled WGS sequence"/>
</dbReference>
<comment type="caution">
    <text evidence="1">The sequence shown here is derived from an EMBL/GenBank/DDBJ whole genome shotgun (WGS) entry which is preliminary data.</text>
</comment>
<reference evidence="1" key="1">
    <citation type="submission" date="2022-07" db="EMBL/GenBank/DDBJ databases">
        <title>Genome Sequence of Lecanicillium saksenae.</title>
        <authorList>
            <person name="Buettner E."/>
        </authorList>
    </citation>
    <scope>NUCLEOTIDE SEQUENCE</scope>
    <source>
        <strain evidence="1">VT-O1</strain>
    </source>
</reference>
<sequence>MADTNPLPDIPAIHLTFPSTPVLTEAVAFIREHASENTVNHSIRTAYWALILSKKHPSFAKKALDIESVLYATLMHDIGWGKTKSQDTRFEVDGANIARDFLANYKKTYADRKPAKGTSVWDQKRVQLTWDSIALHTTPSIGLHKEPEVALTAIGISAEFYGPRFPGKLISVDEYNAVASLFPKIGFADELIQIMCGLCREKANTTFDNVVGTWGLLYGLDGKGGNVDVYRSAWEKANDRNQMVQALRYLEAKDAARKGPSSAGSPSL</sequence>
<dbReference type="EMBL" id="JANAKD010000189">
    <property type="protein sequence ID" value="KAJ3496447.1"/>
    <property type="molecule type" value="Genomic_DNA"/>
</dbReference>
<keyword evidence="2" id="KW-1185">Reference proteome</keyword>
<organism evidence="1 2">
    <name type="scientific">Lecanicillium saksenae</name>
    <dbReference type="NCBI Taxonomy" id="468837"/>
    <lineage>
        <taxon>Eukaryota</taxon>
        <taxon>Fungi</taxon>
        <taxon>Dikarya</taxon>
        <taxon>Ascomycota</taxon>
        <taxon>Pezizomycotina</taxon>
        <taxon>Sordariomycetes</taxon>
        <taxon>Hypocreomycetidae</taxon>
        <taxon>Hypocreales</taxon>
        <taxon>Cordycipitaceae</taxon>
        <taxon>Lecanicillium</taxon>
    </lineage>
</organism>
<evidence type="ECO:0000313" key="2">
    <source>
        <dbReference type="Proteomes" id="UP001148737"/>
    </source>
</evidence>
<accession>A0ACC1R4D2</accession>
<protein>
    <submittedName>
        <fullName evidence="1">Uncharacterized protein</fullName>
    </submittedName>
</protein>
<name>A0ACC1R4D2_9HYPO</name>